<dbReference type="InterPro" id="IPR011989">
    <property type="entry name" value="ARM-like"/>
</dbReference>
<protein>
    <submittedName>
        <fullName evidence="1">Uncharacterized protein</fullName>
    </submittedName>
</protein>
<accession>A0A4S5CKU4</accession>
<dbReference type="EMBL" id="SSUX01000008">
    <property type="protein sequence ID" value="THJ45005.1"/>
    <property type="molecule type" value="Genomic_DNA"/>
</dbReference>
<name>A0A4S5CKU4_AERVE</name>
<sequence>MDISILKNAKKWDPIDALETPPEQLAALLHGADEYLRAAIAKHANCSKDVLEHLAKDAHWEVRASVASNNGCSARLLKTLASDEHVQVRIRLARNENCPVDLLDSYASDPCENHAVRQAAIGNKSYPVTLLQFMDIEAQEDYIRQGVAENPNCPISLLVKLSSDHCVSVRECVASNINCHENLLRTLADDEEAEVAAKVAGNINCPIDLLMSMVKDPEVIVRRAVAFNPKLPIETLYALSEDDDVFVRLAISENPSATVKLLVNAILRDEFDEFLEPASLVLNKKNHADWLEAVKEGVSLKMQIPHQPPGSLLGEHLIQHNHVAIYQAIQSAELALMIGDINSDICQTDTQSPSRKLRM</sequence>
<proteinExistence type="predicted"/>
<gene>
    <name evidence="1" type="ORF">E8Q35_12515</name>
</gene>
<dbReference type="InterPro" id="IPR016024">
    <property type="entry name" value="ARM-type_fold"/>
</dbReference>
<reference evidence="1 2" key="1">
    <citation type="submission" date="2019-04" db="EMBL/GenBank/DDBJ databases">
        <title>Comparative genomics of Aeromonas veronii strains pathogenic to fish.</title>
        <authorList>
            <person name="Cascarano M.C."/>
            <person name="Smyrli M."/>
            <person name="Katharios P."/>
        </authorList>
    </citation>
    <scope>NUCLEOTIDE SEQUENCE [LARGE SCALE GENOMIC DNA]</scope>
    <source>
        <strain evidence="1 2">XU1</strain>
    </source>
</reference>
<evidence type="ECO:0000313" key="2">
    <source>
        <dbReference type="Proteomes" id="UP000309618"/>
    </source>
</evidence>
<dbReference type="SUPFAM" id="SSF48371">
    <property type="entry name" value="ARM repeat"/>
    <property type="match status" value="2"/>
</dbReference>
<dbReference type="AlphaFoldDB" id="A0A4S5CKU4"/>
<organism evidence="1 2">
    <name type="scientific">Aeromonas veronii</name>
    <dbReference type="NCBI Taxonomy" id="654"/>
    <lineage>
        <taxon>Bacteria</taxon>
        <taxon>Pseudomonadati</taxon>
        <taxon>Pseudomonadota</taxon>
        <taxon>Gammaproteobacteria</taxon>
        <taxon>Aeromonadales</taxon>
        <taxon>Aeromonadaceae</taxon>
        <taxon>Aeromonas</taxon>
    </lineage>
</organism>
<dbReference type="Proteomes" id="UP000309618">
    <property type="component" value="Unassembled WGS sequence"/>
</dbReference>
<comment type="caution">
    <text evidence="1">The sequence shown here is derived from an EMBL/GenBank/DDBJ whole genome shotgun (WGS) entry which is preliminary data.</text>
</comment>
<dbReference type="Gene3D" id="1.25.10.10">
    <property type="entry name" value="Leucine-rich Repeat Variant"/>
    <property type="match status" value="1"/>
</dbReference>
<dbReference type="RefSeq" id="WP_136501828.1">
    <property type="nucleotide sequence ID" value="NZ_SSUX01000008.1"/>
</dbReference>
<evidence type="ECO:0000313" key="1">
    <source>
        <dbReference type="EMBL" id="THJ45005.1"/>
    </source>
</evidence>